<dbReference type="STRING" id="443156.SAMN04489867_2943"/>
<keyword evidence="10" id="KW-1133">Transmembrane helix</keyword>
<dbReference type="Pfam" id="PF00781">
    <property type="entry name" value="DAGK_cat"/>
    <property type="match status" value="1"/>
</dbReference>
<dbReference type="Proteomes" id="UP000199077">
    <property type="component" value="Chromosome I"/>
</dbReference>
<keyword evidence="3" id="KW-0808">Transferase</keyword>
<feature type="domain" description="DAGKc" evidence="11">
    <location>
        <begin position="62"/>
        <end position="193"/>
    </location>
</feature>
<protein>
    <submittedName>
        <fullName evidence="12">Diacylglycerol kinase family enzyme</fullName>
    </submittedName>
</protein>
<dbReference type="InterPro" id="IPR016064">
    <property type="entry name" value="NAD/diacylglycerol_kinase_sf"/>
</dbReference>
<dbReference type="GO" id="GO:0005524">
    <property type="term" value="F:ATP binding"/>
    <property type="evidence" value="ECO:0007669"/>
    <property type="project" value="UniProtKB-KW"/>
</dbReference>
<evidence type="ECO:0000256" key="4">
    <source>
        <dbReference type="ARBA" id="ARBA00022741"/>
    </source>
</evidence>
<evidence type="ECO:0000256" key="9">
    <source>
        <dbReference type="SAM" id="MobiDB-lite"/>
    </source>
</evidence>
<keyword evidence="13" id="KW-1185">Reference proteome</keyword>
<keyword evidence="7" id="KW-0444">Lipid biosynthesis</keyword>
<evidence type="ECO:0000256" key="7">
    <source>
        <dbReference type="ARBA" id="ARBA00023209"/>
    </source>
</evidence>
<dbReference type="PANTHER" id="PTHR12358:SF54">
    <property type="entry name" value="SPHINGOSINE KINASE RELATED PROTEIN"/>
    <property type="match status" value="1"/>
</dbReference>
<dbReference type="PANTHER" id="PTHR12358">
    <property type="entry name" value="SPHINGOSINE KINASE"/>
    <property type="match status" value="1"/>
</dbReference>
<dbReference type="Pfam" id="PF19279">
    <property type="entry name" value="YegS_C"/>
    <property type="match status" value="1"/>
</dbReference>
<comment type="similarity">
    <text evidence="2">Belongs to the diacylglycerol/lipid kinase family.</text>
</comment>
<evidence type="ECO:0000259" key="11">
    <source>
        <dbReference type="PROSITE" id="PS50146"/>
    </source>
</evidence>
<proteinExistence type="inferred from homology"/>
<feature type="region of interest" description="Disordered" evidence="9">
    <location>
        <begin position="33"/>
        <end position="61"/>
    </location>
</feature>
<dbReference type="InterPro" id="IPR050187">
    <property type="entry name" value="Lipid_Phosphate_FormReg"/>
</dbReference>
<feature type="compositionally biased region" description="Basic residues" evidence="9">
    <location>
        <begin position="39"/>
        <end position="49"/>
    </location>
</feature>
<evidence type="ECO:0000256" key="6">
    <source>
        <dbReference type="ARBA" id="ARBA00022840"/>
    </source>
</evidence>
<sequence>MLREHSGWVALGTVLLVVILALGIAGWAGMRVRSSGGAHRGRRWGRRPHRNDFRPEGTVSETPTRRAAIIVNPTKFDDVSAVRKQITEQSARHGWAEPLFILTTERDPGTGQAKQALAKGVDLVCPLGGDGTVRAVAEAMVGEETPMGLLPGGTGNLLARNLDLPVDDLDDALRVALTGQNKRVDVGRLTMDVSGEDQSPAEHVFLVMAGLGFDAAIMADAPEKLKAKVGPAAYVVSGTRNLRGPQFKVRVKVEDHEEFSRRARTVVIGNCGKLLGGLVLMPEAEIDDGQLDMVVLSPKGVVGWAAVAARIASRKRKGHQIVDHYTTPSVRVRSDRPQEVQVDGDTLGKARAIAAEVVPGALVVRVGSLD</sequence>
<keyword evidence="8" id="KW-1208">Phospholipid metabolism</keyword>
<evidence type="ECO:0000256" key="10">
    <source>
        <dbReference type="SAM" id="Phobius"/>
    </source>
</evidence>
<feature type="transmembrane region" description="Helical" evidence="10">
    <location>
        <begin position="6"/>
        <end position="30"/>
    </location>
</feature>
<dbReference type="GO" id="GO:0016301">
    <property type="term" value="F:kinase activity"/>
    <property type="evidence" value="ECO:0007669"/>
    <property type="project" value="UniProtKB-KW"/>
</dbReference>
<reference evidence="13" key="1">
    <citation type="submission" date="2016-10" db="EMBL/GenBank/DDBJ databases">
        <authorList>
            <person name="Varghese N."/>
            <person name="Submissions S."/>
        </authorList>
    </citation>
    <scope>NUCLEOTIDE SEQUENCE [LARGE SCALE GENOMIC DNA]</scope>
    <source>
        <strain evidence="13">DSM 22329</strain>
    </source>
</reference>
<name>A0A1H0TRG5_9MICO</name>
<evidence type="ECO:0000256" key="8">
    <source>
        <dbReference type="ARBA" id="ARBA00023264"/>
    </source>
</evidence>
<keyword evidence="5 12" id="KW-0418">Kinase</keyword>
<evidence type="ECO:0000313" key="12">
    <source>
        <dbReference type="EMBL" id="SDP56513.1"/>
    </source>
</evidence>
<evidence type="ECO:0000256" key="2">
    <source>
        <dbReference type="ARBA" id="ARBA00005983"/>
    </source>
</evidence>
<keyword evidence="10" id="KW-0812">Transmembrane</keyword>
<evidence type="ECO:0000256" key="1">
    <source>
        <dbReference type="ARBA" id="ARBA00001946"/>
    </source>
</evidence>
<dbReference type="SUPFAM" id="SSF111331">
    <property type="entry name" value="NAD kinase/diacylglycerol kinase-like"/>
    <property type="match status" value="1"/>
</dbReference>
<keyword evidence="4" id="KW-0547">Nucleotide-binding</keyword>
<keyword evidence="7" id="KW-0443">Lipid metabolism</keyword>
<evidence type="ECO:0000256" key="5">
    <source>
        <dbReference type="ARBA" id="ARBA00022777"/>
    </source>
</evidence>
<evidence type="ECO:0000256" key="3">
    <source>
        <dbReference type="ARBA" id="ARBA00022679"/>
    </source>
</evidence>
<keyword evidence="7" id="KW-0594">Phospholipid biosynthesis</keyword>
<dbReference type="InterPro" id="IPR045540">
    <property type="entry name" value="YegS/DAGK_C"/>
</dbReference>
<evidence type="ECO:0000313" key="13">
    <source>
        <dbReference type="Proteomes" id="UP000199077"/>
    </source>
</evidence>
<dbReference type="InterPro" id="IPR001206">
    <property type="entry name" value="Diacylglycerol_kinase_cat_dom"/>
</dbReference>
<dbReference type="GO" id="GO:0008654">
    <property type="term" value="P:phospholipid biosynthetic process"/>
    <property type="evidence" value="ECO:0007669"/>
    <property type="project" value="UniProtKB-KW"/>
</dbReference>
<dbReference type="EMBL" id="LT629711">
    <property type="protein sequence ID" value="SDP56513.1"/>
    <property type="molecule type" value="Genomic_DNA"/>
</dbReference>
<keyword evidence="10" id="KW-0472">Membrane</keyword>
<dbReference type="PROSITE" id="PS50146">
    <property type="entry name" value="DAGK"/>
    <property type="match status" value="1"/>
</dbReference>
<comment type="cofactor">
    <cofactor evidence="1">
        <name>Mg(2+)</name>
        <dbReference type="ChEBI" id="CHEBI:18420"/>
    </cofactor>
</comment>
<dbReference type="AlphaFoldDB" id="A0A1H0TRG5"/>
<dbReference type="Gene3D" id="3.40.50.10330">
    <property type="entry name" value="Probable inorganic polyphosphate/atp-NAD kinase, domain 1"/>
    <property type="match status" value="1"/>
</dbReference>
<gene>
    <name evidence="12" type="ORF">SAMN04489867_2943</name>
</gene>
<dbReference type="SMART" id="SM00046">
    <property type="entry name" value="DAGKc"/>
    <property type="match status" value="1"/>
</dbReference>
<organism evidence="12 13">
    <name type="scientific">Pedococcus dokdonensis</name>
    <dbReference type="NCBI Taxonomy" id="443156"/>
    <lineage>
        <taxon>Bacteria</taxon>
        <taxon>Bacillati</taxon>
        <taxon>Actinomycetota</taxon>
        <taxon>Actinomycetes</taxon>
        <taxon>Micrococcales</taxon>
        <taxon>Intrasporangiaceae</taxon>
        <taxon>Pedococcus</taxon>
    </lineage>
</organism>
<dbReference type="Gene3D" id="2.60.200.40">
    <property type="match status" value="1"/>
</dbReference>
<dbReference type="RefSeq" id="WP_231961244.1">
    <property type="nucleotide sequence ID" value="NZ_LT629711.1"/>
</dbReference>
<accession>A0A1H0TRG5</accession>
<dbReference type="InterPro" id="IPR017438">
    <property type="entry name" value="ATP-NAD_kinase_N"/>
</dbReference>
<keyword evidence="6" id="KW-0067">ATP-binding</keyword>